<dbReference type="EMBL" id="CXPG01000020">
    <property type="protein sequence ID" value="CTQ33777.1"/>
    <property type="molecule type" value="Genomic_DNA"/>
</dbReference>
<evidence type="ECO:0000313" key="3">
    <source>
        <dbReference type="Proteomes" id="UP000048908"/>
    </source>
</evidence>
<feature type="compositionally biased region" description="Pro residues" evidence="1">
    <location>
        <begin position="20"/>
        <end position="33"/>
    </location>
</feature>
<evidence type="ECO:0000313" key="2">
    <source>
        <dbReference type="EMBL" id="CTQ33777.1"/>
    </source>
</evidence>
<dbReference type="Proteomes" id="UP000048908">
    <property type="component" value="Unassembled WGS sequence"/>
</dbReference>
<keyword evidence="3" id="KW-1185">Reference proteome</keyword>
<name>A0A0M6XT43_9RHOB</name>
<feature type="region of interest" description="Disordered" evidence="1">
    <location>
        <begin position="18"/>
        <end position="48"/>
    </location>
</feature>
<evidence type="ECO:0000256" key="1">
    <source>
        <dbReference type="SAM" id="MobiDB-lite"/>
    </source>
</evidence>
<dbReference type="AlphaFoldDB" id="A0A0M6XT43"/>
<dbReference type="RefSeq" id="WP_143114663.1">
    <property type="nucleotide sequence ID" value="NZ_CANMUL010000001.1"/>
</dbReference>
<dbReference type="STRING" id="282197.SAMN04488517_102613"/>
<organism evidence="2 3">
    <name type="scientific">Jannaschia rubra</name>
    <dbReference type="NCBI Taxonomy" id="282197"/>
    <lineage>
        <taxon>Bacteria</taxon>
        <taxon>Pseudomonadati</taxon>
        <taxon>Pseudomonadota</taxon>
        <taxon>Alphaproteobacteria</taxon>
        <taxon>Rhodobacterales</taxon>
        <taxon>Roseobacteraceae</taxon>
        <taxon>Jannaschia</taxon>
    </lineage>
</organism>
<accession>A0A0M6XT43</accession>
<sequence>MIRLFPLLLLLGACGVDGAPRPPSESDSPPPPGLVVSGSAEMGVTGSF</sequence>
<gene>
    <name evidence="2" type="ORF">JAN5088_02563</name>
</gene>
<reference evidence="2 3" key="1">
    <citation type="submission" date="2015-07" db="EMBL/GenBank/DDBJ databases">
        <authorList>
            <person name="Noorani M."/>
        </authorList>
    </citation>
    <scope>NUCLEOTIDE SEQUENCE [LARGE SCALE GENOMIC DNA]</scope>
    <source>
        <strain evidence="2 3">CECT 5088</strain>
    </source>
</reference>
<proteinExistence type="predicted"/>
<protein>
    <submittedName>
        <fullName evidence="2">Uncharacterized protein</fullName>
    </submittedName>
</protein>